<proteinExistence type="predicted"/>
<dbReference type="EMBL" id="PZZZ01000004">
    <property type="protein sequence ID" value="PTM95440.1"/>
    <property type="molecule type" value="Genomic_DNA"/>
</dbReference>
<dbReference type="Proteomes" id="UP000241247">
    <property type="component" value="Unassembled WGS sequence"/>
</dbReference>
<reference evidence="2 3" key="1">
    <citation type="submission" date="2018-04" db="EMBL/GenBank/DDBJ databases">
        <title>Genomic Encyclopedia of Type Strains, Phase IV (KMG-IV): sequencing the most valuable type-strain genomes for metagenomic binning, comparative biology and taxonomic classification.</title>
        <authorList>
            <person name="Goeker M."/>
        </authorList>
    </citation>
    <scope>NUCLEOTIDE SEQUENCE [LARGE SCALE GENOMIC DNA]</scope>
    <source>
        <strain evidence="2 3">DSM 7138</strain>
    </source>
</reference>
<evidence type="ECO:0000313" key="3">
    <source>
        <dbReference type="Proteomes" id="UP000241247"/>
    </source>
</evidence>
<dbReference type="SUPFAM" id="SSF56349">
    <property type="entry name" value="DNA breaking-rejoining enzymes"/>
    <property type="match status" value="1"/>
</dbReference>
<comment type="caution">
    <text evidence="2">The sequence shown here is derived from an EMBL/GenBank/DDBJ whole genome shotgun (WGS) entry which is preliminary data.</text>
</comment>
<feature type="region of interest" description="Disordered" evidence="1">
    <location>
        <begin position="18"/>
        <end position="42"/>
    </location>
</feature>
<accession>A0A2T5B8X7</accession>
<organism evidence="2 3">
    <name type="scientific">Mycoplana dimorpha</name>
    <dbReference type="NCBI Taxonomy" id="28320"/>
    <lineage>
        <taxon>Bacteria</taxon>
        <taxon>Pseudomonadati</taxon>
        <taxon>Pseudomonadota</taxon>
        <taxon>Alphaproteobacteria</taxon>
        <taxon>Hyphomicrobiales</taxon>
        <taxon>Rhizobiaceae</taxon>
        <taxon>Mycoplana</taxon>
    </lineage>
</organism>
<name>A0A2T5B8X7_MYCDI</name>
<dbReference type="GO" id="GO:0003677">
    <property type="term" value="F:DNA binding"/>
    <property type="evidence" value="ECO:0007669"/>
    <property type="project" value="InterPro"/>
</dbReference>
<dbReference type="InterPro" id="IPR011010">
    <property type="entry name" value="DNA_brk_join_enz"/>
</dbReference>
<evidence type="ECO:0000313" key="2">
    <source>
        <dbReference type="EMBL" id="PTM95440.1"/>
    </source>
</evidence>
<gene>
    <name evidence="2" type="ORF">C7449_104521</name>
</gene>
<keyword evidence="3" id="KW-1185">Reference proteome</keyword>
<evidence type="ECO:0000256" key="1">
    <source>
        <dbReference type="SAM" id="MobiDB-lite"/>
    </source>
</evidence>
<protein>
    <submittedName>
        <fullName evidence="2">Uncharacterized protein</fullName>
    </submittedName>
</protein>
<sequence length="96" mass="11010">MRIVSLSQWPFPITKPVPFPNGAENERAGASRASCCRSSRHDRATKRLRQERNLKAVQRVLNHARITTTAPVMSHQINFLAQFYQRAILLKKIQAQ</sequence>
<dbReference type="AlphaFoldDB" id="A0A2T5B8X7"/>